<keyword evidence="2" id="KW-1185">Reference proteome</keyword>
<dbReference type="SUPFAM" id="SSF103032">
    <property type="entry name" value="Hypothetical protein YwqG"/>
    <property type="match status" value="1"/>
</dbReference>
<dbReference type="Proteomes" id="UP001156389">
    <property type="component" value="Unassembled WGS sequence"/>
</dbReference>
<dbReference type="InterPro" id="IPR035948">
    <property type="entry name" value="YwqG-like_sf"/>
</dbReference>
<sequence length="221" mass="24619">MRYRFTSYHPASDAEAAVTDGTRLGGLPHWLEEPQWPVDPYENELAPFIGQFRVPAAEAGGNGDRMVYLFAIGFSGEHATVVQPGGQVTESFETRAAATGPTDLARVHLLRVEEEVDFSHLEQELEPVEDEDEDDREERLEELLVERQKDAAGSIRMNQLGGPDVVPVWLQGDDLPGEDWQLVAQLDSYQLPFEVNFGDSGVGYLFLSPDGKNAEFFFQSC</sequence>
<gene>
    <name evidence="1" type="ORF">LHJ74_16665</name>
</gene>
<evidence type="ECO:0000313" key="2">
    <source>
        <dbReference type="Proteomes" id="UP001156389"/>
    </source>
</evidence>
<comment type="caution">
    <text evidence="1">The sequence shown here is derived from an EMBL/GenBank/DDBJ whole genome shotgun (WGS) entry which is preliminary data.</text>
</comment>
<dbReference type="EMBL" id="JAJAGO010000007">
    <property type="protein sequence ID" value="MCT2591513.1"/>
    <property type="molecule type" value="Genomic_DNA"/>
</dbReference>
<dbReference type="RefSeq" id="WP_260218832.1">
    <property type="nucleotide sequence ID" value="NZ_JAJAGO010000007.1"/>
</dbReference>
<proteinExistence type="predicted"/>
<reference evidence="1 2" key="1">
    <citation type="submission" date="2021-10" db="EMBL/GenBank/DDBJ databases">
        <title>Streptomyces gossypii sp. nov., isolated from soil collected from cotton field.</title>
        <authorList>
            <person name="Ge X."/>
            <person name="Chen X."/>
            <person name="Liu W."/>
        </authorList>
    </citation>
    <scope>NUCLEOTIDE SEQUENCE [LARGE SCALE GENOMIC DNA]</scope>
    <source>
        <strain evidence="1 2">N2-109</strain>
    </source>
</reference>
<name>A0ABT2JV17_9ACTN</name>
<organism evidence="1 2">
    <name type="scientific">Streptomyces gossypii</name>
    <dbReference type="NCBI Taxonomy" id="2883101"/>
    <lineage>
        <taxon>Bacteria</taxon>
        <taxon>Bacillati</taxon>
        <taxon>Actinomycetota</taxon>
        <taxon>Actinomycetes</taxon>
        <taxon>Kitasatosporales</taxon>
        <taxon>Streptomycetaceae</taxon>
        <taxon>Streptomyces</taxon>
    </lineage>
</organism>
<protein>
    <submittedName>
        <fullName evidence="1">DUF1963 domain-containing protein</fullName>
    </submittedName>
</protein>
<dbReference type="Gene3D" id="2.30.320.10">
    <property type="entry name" value="YwqG-like"/>
    <property type="match status" value="1"/>
</dbReference>
<accession>A0ABT2JV17</accession>
<evidence type="ECO:0000313" key="1">
    <source>
        <dbReference type="EMBL" id="MCT2591513.1"/>
    </source>
</evidence>